<dbReference type="GO" id="GO:0035312">
    <property type="term" value="F:5'-3' DNA exonuclease activity"/>
    <property type="evidence" value="ECO:0007669"/>
    <property type="project" value="TreeGrafter"/>
</dbReference>
<dbReference type="PANTHER" id="PTHR42924:SF3">
    <property type="entry name" value="POLYMERASE_HISTIDINOL PHOSPHATASE N-TERMINAL DOMAIN-CONTAINING PROTEIN"/>
    <property type="match status" value="1"/>
</dbReference>
<dbReference type="AlphaFoldDB" id="A0A7C0Y470"/>
<proteinExistence type="predicted"/>
<dbReference type="InterPro" id="IPR016195">
    <property type="entry name" value="Pol/histidinol_Pase-like"/>
</dbReference>
<dbReference type="InterPro" id="IPR052018">
    <property type="entry name" value="PHP_domain"/>
</dbReference>
<dbReference type="GO" id="GO:0004534">
    <property type="term" value="F:5'-3' RNA exonuclease activity"/>
    <property type="evidence" value="ECO:0007669"/>
    <property type="project" value="TreeGrafter"/>
</dbReference>
<name>A0A7C0Y470_DESA2</name>
<evidence type="ECO:0000313" key="2">
    <source>
        <dbReference type="EMBL" id="HDD45246.1"/>
    </source>
</evidence>
<comment type="caution">
    <text evidence="2">The sequence shown here is derived from an EMBL/GenBank/DDBJ whole genome shotgun (WGS) entry which is preliminary data.</text>
</comment>
<dbReference type="InterPro" id="IPR004013">
    <property type="entry name" value="PHP_dom"/>
</dbReference>
<dbReference type="Proteomes" id="UP000886289">
    <property type="component" value="Unassembled WGS sequence"/>
</dbReference>
<organism evidence="2">
    <name type="scientific">Desulfofervidus auxilii</name>
    <dbReference type="NCBI Taxonomy" id="1621989"/>
    <lineage>
        <taxon>Bacteria</taxon>
        <taxon>Pseudomonadati</taxon>
        <taxon>Thermodesulfobacteriota</taxon>
        <taxon>Candidatus Desulfofervidia</taxon>
        <taxon>Candidatus Desulfofervidales</taxon>
        <taxon>Candidatus Desulfofervidaceae</taxon>
        <taxon>Candidatus Desulfofervidus</taxon>
    </lineage>
</organism>
<accession>A0A7C0Y470</accession>
<dbReference type="PANTHER" id="PTHR42924">
    <property type="entry name" value="EXONUCLEASE"/>
    <property type="match status" value="1"/>
</dbReference>
<dbReference type="CDD" id="cd07438">
    <property type="entry name" value="PHP_HisPPase_AMP"/>
    <property type="match status" value="1"/>
</dbReference>
<evidence type="ECO:0000259" key="1">
    <source>
        <dbReference type="SMART" id="SM00481"/>
    </source>
</evidence>
<gene>
    <name evidence="2" type="ORF">ENG63_10385</name>
</gene>
<dbReference type="Gene3D" id="3.20.20.140">
    <property type="entry name" value="Metal-dependent hydrolases"/>
    <property type="match status" value="1"/>
</dbReference>
<sequence length="286" mass="32240">MELIDLHTHSTASDGSFNPEELVLLAKKTGLKAIALTDHDTVEGLDKFLETGKKINLETIPGVELSAYFEKGTLHILGYFLDYHNKTFLSRLKSFQEARAERNPKIIKKLQDLGIAITYEEVKLVSGGGQIGRPHIARVLVEKGIVKDFDTAFEQFLKKGAPAYVEKERIEPKECIEMIIAANGIPVLAHPFTLHLDNEALEAFIKKLKNWGLGGIEVYYTEHTPEQTAYYIQLAQKFELCITGGSDFHGKNKEGIILGKGYGNLEVPYYLLERLKEKWEKDYKGV</sequence>
<dbReference type="EMBL" id="DRBS01000383">
    <property type="protein sequence ID" value="HDD45246.1"/>
    <property type="molecule type" value="Genomic_DNA"/>
</dbReference>
<dbReference type="Gene3D" id="1.10.150.650">
    <property type="match status" value="1"/>
</dbReference>
<dbReference type="SUPFAM" id="SSF89550">
    <property type="entry name" value="PHP domain-like"/>
    <property type="match status" value="1"/>
</dbReference>
<protein>
    <submittedName>
        <fullName evidence="2">PHP domain-containing protein</fullName>
    </submittedName>
</protein>
<dbReference type="InterPro" id="IPR003141">
    <property type="entry name" value="Pol/His_phosphatase_N"/>
</dbReference>
<feature type="domain" description="Polymerase/histidinol phosphatase N-terminal" evidence="1">
    <location>
        <begin position="4"/>
        <end position="69"/>
    </location>
</feature>
<dbReference type="Pfam" id="PF02811">
    <property type="entry name" value="PHP"/>
    <property type="match status" value="1"/>
</dbReference>
<reference evidence="2" key="1">
    <citation type="journal article" date="2020" name="mSystems">
        <title>Genome- and Community-Level Interaction Insights into Carbon Utilization and Element Cycling Functions of Hydrothermarchaeota in Hydrothermal Sediment.</title>
        <authorList>
            <person name="Zhou Z."/>
            <person name="Liu Y."/>
            <person name="Xu W."/>
            <person name="Pan J."/>
            <person name="Luo Z.H."/>
            <person name="Li M."/>
        </authorList>
    </citation>
    <scope>NUCLEOTIDE SEQUENCE [LARGE SCALE GENOMIC DNA]</scope>
    <source>
        <strain evidence="2">HyVt-233</strain>
    </source>
</reference>
<dbReference type="SMART" id="SM00481">
    <property type="entry name" value="POLIIIAc"/>
    <property type="match status" value="1"/>
</dbReference>